<accession>A0AAP2DTC7</accession>
<comment type="caution">
    <text evidence="2">The sequence shown here is derived from an EMBL/GenBank/DDBJ whole genome shotgun (WGS) entry which is preliminary data.</text>
</comment>
<evidence type="ECO:0000313" key="3">
    <source>
        <dbReference type="Proteomes" id="UP001319080"/>
    </source>
</evidence>
<dbReference type="AlphaFoldDB" id="A0AAP2DTC7"/>
<dbReference type="Gene3D" id="2.60.40.1930">
    <property type="match status" value="1"/>
</dbReference>
<name>A0AAP2DTC7_9BACT</name>
<reference evidence="2 3" key="1">
    <citation type="submission" date="2021-05" db="EMBL/GenBank/DDBJ databases">
        <title>A Polyphasic approach of four new species of the genus Ohtaekwangia: Ohtaekwangia histidinii sp. nov., Ohtaekwangia cretensis sp. nov., Ohtaekwangia indiensis sp. nov., Ohtaekwangia reichenbachii sp. nov. from diverse environment.</title>
        <authorList>
            <person name="Octaviana S."/>
        </authorList>
    </citation>
    <scope>NUCLEOTIDE SEQUENCE [LARGE SCALE GENOMIC DNA]</scope>
    <source>
        <strain evidence="2 3">PWU5</strain>
    </source>
</reference>
<dbReference type="Proteomes" id="UP001319080">
    <property type="component" value="Unassembled WGS sequence"/>
</dbReference>
<proteinExistence type="predicted"/>
<organism evidence="2 3">
    <name type="scientific">Dawidia cretensis</name>
    <dbReference type="NCBI Taxonomy" id="2782350"/>
    <lineage>
        <taxon>Bacteria</taxon>
        <taxon>Pseudomonadati</taxon>
        <taxon>Bacteroidota</taxon>
        <taxon>Cytophagia</taxon>
        <taxon>Cytophagales</taxon>
        <taxon>Chryseotaleaceae</taxon>
        <taxon>Dawidia</taxon>
    </lineage>
</organism>
<keyword evidence="3" id="KW-1185">Reference proteome</keyword>
<sequence>MRKLIFNIAFVLLLPVGTVHAQADFATRLTDRLSTFYARHIPVKLHLFFNQPAYHPGDTAYFHISFLTAEGYKGFSGRQIIDVALVDDKNVPVVRQQVLVRDGFGYNQVAIPASLDPGNYTVTAYSDWMKNYDPELIYHTSLSILSGKELLEKRIYSTAFYPEGGNLIQQVSNKVVMMGTPGAKYSIVTAQGKEILTCTPDSTGLGVFYLTPQPGEQYFATANGALRTALPTSTDTGINLLLTPATAGGSLRIVLQAGTQTLREAGDKAYIIISAHGTAYYSAAIAFGANRTGVVSIPTAGLPAGVARATVFRDDATVLAERLFFVEEASPVQIMTTFDQQTYGTREKVTIKLHVNDPQGGKARLRVRVFQKDLFPQASAHLPRHPLQLSGELPYTAYRRYATAPANVFDNFLVTQHERLFSWPEVWNNTRAEEIHNFRTGLSFSGRAYRRNSSGPLPDSTHLTFFLQEDVMTYAIYPRSDGTFNFPLLNDFVGDDKVYYRADRKGVIQKDIAVDFGQKDTIPAMTTDAIYRETADHAAYGTFAEQQKVIEQAYGFAKRAPVQHYEKVNPHAFLEEEIFSPDVTINLRDYLLFPDMEETLREIIPFVQHRWHDKQHVVRMYITDLEVMGTEDPVYMIDGVLTDNTDYFMSLKPDEVATIKVVCTWEKLRTFGQIGKNGMVLVETTIPDNARNVPVPRNMVTVKGITPTATLPQTVNPKADRRYPQIKAALYWNPELTTNDMGDATISFYTPDNTGTYSIQIDGITYSGKPVFASDTFSVVFQPALVQQR</sequence>
<protein>
    <recommendedName>
        <fullName evidence="4">Macroglobulin domain-containing protein</fullName>
    </recommendedName>
</protein>
<evidence type="ECO:0000256" key="1">
    <source>
        <dbReference type="SAM" id="SignalP"/>
    </source>
</evidence>
<evidence type="ECO:0008006" key="4">
    <source>
        <dbReference type="Google" id="ProtNLM"/>
    </source>
</evidence>
<dbReference type="EMBL" id="JAHESE010000001">
    <property type="protein sequence ID" value="MBT1707080.1"/>
    <property type="molecule type" value="Genomic_DNA"/>
</dbReference>
<keyword evidence="1" id="KW-0732">Signal</keyword>
<gene>
    <name evidence="2" type="ORF">KK062_02540</name>
</gene>
<evidence type="ECO:0000313" key="2">
    <source>
        <dbReference type="EMBL" id="MBT1707080.1"/>
    </source>
</evidence>
<feature type="chain" id="PRO_5042980222" description="Macroglobulin domain-containing protein" evidence="1">
    <location>
        <begin position="22"/>
        <end position="789"/>
    </location>
</feature>
<dbReference type="RefSeq" id="WP_254082656.1">
    <property type="nucleotide sequence ID" value="NZ_JAHESE010000001.1"/>
</dbReference>
<feature type="signal peptide" evidence="1">
    <location>
        <begin position="1"/>
        <end position="21"/>
    </location>
</feature>